<dbReference type="EMBL" id="MDYN01000011">
    <property type="protein sequence ID" value="OQD84914.1"/>
    <property type="molecule type" value="Genomic_DNA"/>
</dbReference>
<sequence length="297" mass="33285">MASYHRVLATFGRSIHDNTLECDTDIHPWEISIDGEQWAGKIRLIGFVDVFFLISYSANARFEHGIIVYKDKLDIEALQKEMNKKADLHEPNPNTAEPSGKLGDTEANLDDQEDDSGPPNEDADTANGQSSQPEGQSEDTNKTDHPAVAEFRKTSVFSTRSLGHPVGLRVSYPRSSIRYYQVEITKPCSWAQSKRIMRGLKPHSIYDLMNDVIRCGIITQGQLVGHVLGVLLAGSRMDDMAKRGFLVMFEGNGSMEPPLIKASSYSTVRSFRVPMMSYRFIPYISDGFRCISHLPHD</sequence>
<organism evidence="2 3">
    <name type="scientific">Penicillium antarcticum</name>
    <dbReference type="NCBI Taxonomy" id="416450"/>
    <lineage>
        <taxon>Eukaryota</taxon>
        <taxon>Fungi</taxon>
        <taxon>Dikarya</taxon>
        <taxon>Ascomycota</taxon>
        <taxon>Pezizomycotina</taxon>
        <taxon>Eurotiomycetes</taxon>
        <taxon>Eurotiomycetidae</taxon>
        <taxon>Eurotiales</taxon>
        <taxon>Aspergillaceae</taxon>
        <taxon>Penicillium</taxon>
    </lineage>
</organism>
<feature type="compositionally biased region" description="Acidic residues" evidence="1">
    <location>
        <begin position="107"/>
        <end position="124"/>
    </location>
</feature>
<name>A0A1V6Q6R1_9EURO</name>
<keyword evidence="3" id="KW-1185">Reference proteome</keyword>
<protein>
    <submittedName>
        <fullName evidence="2">Uncharacterized protein</fullName>
    </submittedName>
</protein>
<accession>A0A1V6Q6R1</accession>
<evidence type="ECO:0000313" key="2">
    <source>
        <dbReference type="EMBL" id="OQD84914.1"/>
    </source>
</evidence>
<feature type="region of interest" description="Disordered" evidence="1">
    <location>
        <begin position="84"/>
        <end position="144"/>
    </location>
</feature>
<reference evidence="3" key="1">
    <citation type="journal article" date="2017" name="Nat. Microbiol.">
        <title>Global analysis of biosynthetic gene clusters reveals vast potential of secondary metabolite production in Penicillium species.</title>
        <authorList>
            <person name="Nielsen J.C."/>
            <person name="Grijseels S."/>
            <person name="Prigent S."/>
            <person name="Ji B."/>
            <person name="Dainat J."/>
            <person name="Nielsen K.F."/>
            <person name="Frisvad J.C."/>
            <person name="Workman M."/>
            <person name="Nielsen J."/>
        </authorList>
    </citation>
    <scope>NUCLEOTIDE SEQUENCE [LARGE SCALE GENOMIC DNA]</scope>
    <source>
        <strain evidence="3">IBT 31811</strain>
    </source>
</reference>
<evidence type="ECO:0000256" key="1">
    <source>
        <dbReference type="SAM" id="MobiDB-lite"/>
    </source>
</evidence>
<comment type="caution">
    <text evidence="2">The sequence shown here is derived from an EMBL/GenBank/DDBJ whole genome shotgun (WGS) entry which is preliminary data.</text>
</comment>
<dbReference type="AlphaFoldDB" id="A0A1V6Q6R1"/>
<feature type="compositionally biased region" description="Polar residues" evidence="1">
    <location>
        <begin position="126"/>
        <end position="135"/>
    </location>
</feature>
<evidence type="ECO:0000313" key="3">
    <source>
        <dbReference type="Proteomes" id="UP000191672"/>
    </source>
</evidence>
<dbReference type="Proteomes" id="UP000191672">
    <property type="component" value="Unassembled WGS sequence"/>
</dbReference>
<proteinExistence type="predicted"/>
<gene>
    <name evidence="2" type="ORF">PENANT_c011G05989</name>
</gene>